<proteinExistence type="predicted"/>
<evidence type="ECO:0008006" key="4">
    <source>
        <dbReference type="Google" id="ProtNLM"/>
    </source>
</evidence>
<protein>
    <recommendedName>
        <fullName evidence="4">Lipoprotein</fullName>
    </recommendedName>
</protein>
<evidence type="ECO:0000313" key="3">
    <source>
        <dbReference type="Proteomes" id="UP001229346"/>
    </source>
</evidence>
<accession>A0ABT9U7I8</accession>
<reference evidence="2 3" key="1">
    <citation type="submission" date="2023-07" db="EMBL/GenBank/DDBJ databases">
        <title>Sorghum-associated microbial communities from plants grown in Nebraska, USA.</title>
        <authorList>
            <person name="Schachtman D."/>
        </authorList>
    </citation>
    <scope>NUCLEOTIDE SEQUENCE [LARGE SCALE GENOMIC DNA]</scope>
    <source>
        <strain evidence="2 3">CC482</strain>
    </source>
</reference>
<organism evidence="2 3">
    <name type="scientific">Paenibacillus harenae</name>
    <dbReference type="NCBI Taxonomy" id="306543"/>
    <lineage>
        <taxon>Bacteria</taxon>
        <taxon>Bacillati</taxon>
        <taxon>Bacillota</taxon>
        <taxon>Bacilli</taxon>
        <taxon>Bacillales</taxon>
        <taxon>Paenibacillaceae</taxon>
        <taxon>Paenibacillus</taxon>
    </lineage>
</organism>
<sequence length="111" mass="12561">MRNKFIFLLVSIVCLFCLSSCSNNSFQSSEIADGFPIPDRSKLISSDKTSEQYKLTSVTEEDGLPDSYRTEIEKSGWKEVDRLGAKYVFEKSGRKISLIIITGKIELEILQ</sequence>
<comment type="caution">
    <text evidence="2">The sequence shown here is derived from an EMBL/GenBank/DDBJ whole genome shotgun (WGS) entry which is preliminary data.</text>
</comment>
<dbReference type="EMBL" id="JAUSSU010000011">
    <property type="protein sequence ID" value="MDQ0115611.1"/>
    <property type="molecule type" value="Genomic_DNA"/>
</dbReference>
<evidence type="ECO:0000313" key="2">
    <source>
        <dbReference type="EMBL" id="MDQ0115611.1"/>
    </source>
</evidence>
<evidence type="ECO:0000256" key="1">
    <source>
        <dbReference type="SAM" id="SignalP"/>
    </source>
</evidence>
<dbReference type="Proteomes" id="UP001229346">
    <property type="component" value="Unassembled WGS sequence"/>
</dbReference>
<keyword evidence="1" id="KW-0732">Signal</keyword>
<feature type="chain" id="PRO_5047139158" description="Lipoprotein" evidence="1">
    <location>
        <begin position="26"/>
        <end position="111"/>
    </location>
</feature>
<feature type="signal peptide" evidence="1">
    <location>
        <begin position="1"/>
        <end position="25"/>
    </location>
</feature>
<gene>
    <name evidence="2" type="ORF">J2T15_005078</name>
</gene>
<dbReference type="RefSeq" id="WP_307207378.1">
    <property type="nucleotide sequence ID" value="NZ_JAUSSU010000011.1"/>
</dbReference>
<keyword evidence="3" id="KW-1185">Reference proteome</keyword>
<name>A0ABT9U7I8_PAEHA</name>